<organism evidence="1 2">
    <name type="scientific">Paenibacillus baekrokdamisoli</name>
    <dbReference type="NCBI Taxonomy" id="1712516"/>
    <lineage>
        <taxon>Bacteria</taxon>
        <taxon>Bacillati</taxon>
        <taxon>Bacillota</taxon>
        <taxon>Bacilli</taxon>
        <taxon>Bacillales</taxon>
        <taxon>Paenibacillaceae</taxon>
        <taxon>Paenibacillus</taxon>
    </lineage>
</organism>
<dbReference type="InterPro" id="IPR029063">
    <property type="entry name" value="SAM-dependent_MTases_sf"/>
</dbReference>
<dbReference type="RefSeq" id="WP_125662431.1">
    <property type="nucleotide sequence ID" value="NZ_AP019308.1"/>
</dbReference>
<accession>A0A3G9JDY7</accession>
<dbReference type="KEGG" id="pbk:Back11_45280"/>
<dbReference type="EMBL" id="AP019308">
    <property type="protein sequence ID" value="BBH23183.1"/>
    <property type="molecule type" value="Genomic_DNA"/>
</dbReference>
<dbReference type="Proteomes" id="UP000275368">
    <property type="component" value="Chromosome"/>
</dbReference>
<reference evidence="1 2" key="1">
    <citation type="submission" date="2018-11" db="EMBL/GenBank/DDBJ databases">
        <title>Complete genome sequence of Paenibacillus baekrokdamisoli strain KCTC 33723.</title>
        <authorList>
            <person name="Kang S.W."/>
            <person name="Lee K.C."/>
            <person name="Kim K.K."/>
            <person name="Kim J.S."/>
            <person name="Kim D.S."/>
            <person name="Ko S.H."/>
            <person name="Yang S.H."/>
            <person name="Lee J.S."/>
        </authorList>
    </citation>
    <scope>NUCLEOTIDE SEQUENCE [LARGE SCALE GENOMIC DNA]</scope>
    <source>
        <strain evidence="1 2">KCTC 33723</strain>
    </source>
</reference>
<proteinExistence type="predicted"/>
<dbReference type="OrthoDB" id="2601772at2"/>
<name>A0A3G9JDY7_9BACL</name>
<evidence type="ECO:0000313" key="2">
    <source>
        <dbReference type="Proteomes" id="UP000275368"/>
    </source>
</evidence>
<keyword evidence="2" id="KW-1185">Reference proteome</keyword>
<gene>
    <name evidence="1" type="ORF">Back11_45280</name>
</gene>
<dbReference type="AlphaFoldDB" id="A0A3G9JDY7"/>
<protein>
    <submittedName>
        <fullName evidence="1">Uncharacterized protein</fullName>
    </submittedName>
</protein>
<dbReference type="Gene3D" id="3.40.50.150">
    <property type="entry name" value="Vaccinia Virus protein VP39"/>
    <property type="match status" value="1"/>
</dbReference>
<evidence type="ECO:0000313" key="1">
    <source>
        <dbReference type="EMBL" id="BBH23183.1"/>
    </source>
</evidence>
<sequence length="174" mass="19509">MVRWRESLDKRWSEWKRVEFEVTDTLAGRKVLRVSGPRTPRIATPAVKMVRSSELDHASGSFEAGLACFCLGELSPDERSAFLAAWHERLHTGAMVVIADRRSEGCGTAFELHELFAALGTSVDVRVGRTFWWARYELPPKVKASCSNEKAVDTCPRGQTSTAYVHRANDVEQV</sequence>